<dbReference type="AlphaFoldDB" id="A0A9Q1JXL3"/>
<sequence>MERLKVVEIDLEKDQTRTKQALVNANWMKTMKKKLIKAFGSCVIDDNQPFTVVDAIYTKPLLDTIGEVGTHNNGFGGNLSPPSSCDGRGDGGNGGANDIGNSQSSRPCSRDVNPTIFDYNDRRGAKYEGEKIVHTYYRLRKAKDKATTGPPNYEN</sequence>
<reference evidence="2" key="1">
    <citation type="submission" date="2022-04" db="EMBL/GenBank/DDBJ databases">
        <title>Carnegiea gigantea Genome sequencing and assembly v2.</title>
        <authorList>
            <person name="Copetti D."/>
            <person name="Sanderson M.J."/>
            <person name="Burquez A."/>
            <person name="Wojciechowski M.F."/>
        </authorList>
    </citation>
    <scope>NUCLEOTIDE SEQUENCE</scope>
    <source>
        <strain evidence="2">SGP5-SGP5p</strain>
        <tissue evidence="2">Aerial part</tissue>
    </source>
</reference>
<protein>
    <submittedName>
        <fullName evidence="2">Uncharacterized protein</fullName>
    </submittedName>
</protein>
<evidence type="ECO:0000256" key="1">
    <source>
        <dbReference type="SAM" id="MobiDB-lite"/>
    </source>
</evidence>
<dbReference type="Proteomes" id="UP001153076">
    <property type="component" value="Unassembled WGS sequence"/>
</dbReference>
<organism evidence="2 3">
    <name type="scientific">Carnegiea gigantea</name>
    <dbReference type="NCBI Taxonomy" id="171969"/>
    <lineage>
        <taxon>Eukaryota</taxon>
        <taxon>Viridiplantae</taxon>
        <taxon>Streptophyta</taxon>
        <taxon>Embryophyta</taxon>
        <taxon>Tracheophyta</taxon>
        <taxon>Spermatophyta</taxon>
        <taxon>Magnoliopsida</taxon>
        <taxon>eudicotyledons</taxon>
        <taxon>Gunneridae</taxon>
        <taxon>Pentapetalae</taxon>
        <taxon>Caryophyllales</taxon>
        <taxon>Cactineae</taxon>
        <taxon>Cactaceae</taxon>
        <taxon>Cactoideae</taxon>
        <taxon>Echinocereeae</taxon>
        <taxon>Carnegiea</taxon>
    </lineage>
</organism>
<keyword evidence="3" id="KW-1185">Reference proteome</keyword>
<proteinExistence type="predicted"/>
<accession>A0A9Q1JXL3</accession>
<dbReference type="EMBL" id="JAKOGI010000572">
    <property type="protein sequence ID" value="KAJ8432938.1"/>
    <property type="molecule type" value="Genomic_DNA"/>
</dbReference>
<gene>
    <name evidence="2" type="ORF">Cgig2_021269</name>
</gene>
<evidence type="ECO:0000313" key="3">
    <source>
        <dbReference type="Proteomes" id="UP001153076"/>
    </source>
</evidence>
<name>A0A9Q1JXL3_9CARY</name>
<evidence type="ECO:0000313" key="2">
    <source>
        <dbReference type="EMBL" id="KAJ8432938.1"/>
    </source>
</evidence>
<comment type="caution">
    <text evidence="2">The sequence shown here is derived from an EMBL/GenBank/DDBJ whole genome shotgun (WGS) entry which is preliminary data.</text>
</comment>
<feature type="region of interest" description="Disordered" evidence="1">
    <location>
        <begin position="73"/>
        <end position="115"/>
    </location>
</feature>